<name>A0ABX0GQW8_9ACTN</name>
<proteinExistence type="predicted"/>
<sequence>MKEPSCPRCGGTVQPPGLWSSGWGCALHGTVLPQQPVVQPTVEVVADVVRRSQVPVWLPWPLPHAWLVTGVSWAGDERTGARAVAVAASGPAPLGGMGELLLVAEEPGIGLGARYAGMPGPDPGAVPDGRPAAKVDAAGHPTALWCAAGDDSCASYVGEALGSWLYVLLWPESAGALLLEGLQLADARDLGHEIELLPVGALSPRLAARPGQRAAAGSGPGAGTTP</sequence>
<dbReference type="EMBL" id="JAANNP010000002">
    <property type="protein sequence ID" value="NHC13241.1"/>
    <property type="molecule type" value="Genomic_DNA"/>
</dbReference>
<accession>A0ABX0GQW8</accession>
<dbReference type="RefSeq" id="WP_166279361.1">
    <property type="nucleotide sequence ID" value="NZ_JAANNP010000002.1"/>
</dbReference>
<gene>
    <name evidence="1" type="ORF">G9H71_05530</name>
</gene>
<keyword evidence="2" id="KW-1185">Reference proteome</keyword>
<dbReference type="Pfam" id="PF20544">
    <property type="entry name" value="DUF6758"/>
    <property type="match status" value="1"/>
</dbReference>
<dbReference type="InterPro" id="IPR046646">
    <property type="entry name" value="DUF6758"/>
</dbReference>
<protein>
    <submittedName>
        <fullName evidence="1">Uncharacterized protein</fullName>
    </submittedName>
</protein>
<evidence type="ECO:0000313" key="1">
    <source>
        <dbReference type="EMBL" id="NHC13241.1"/>
    </source>
</evidence>
<evidence type="ECO:0000313" key="2">
    <source>
        <dbReference type="Proteomes" id="UP000800981"/>
    </source>
</evidence>
<reference evidence="1 2" key="1">
    <citation type="submission" date="2020-03" db="EMBL/GenBank/DDBJ databases">
        <title>Two novel Motilibacter sp.</title>
        <authorList>
            <person name="Liu S."/>
        </authorList>
    </citation>
    <scope>NUCLEOTIDE SEQUENCE [LARGE SCALE GENOMIC DNA]</scope>
    <source>
        <strain evidence="1 2">E257</strain>
    </source>
</reference>
<organism evidence="1 2">
    <name type="scientific">Motilibacter deserti</name>
    <dbReference type="NCBI Taxonomy" id="2714956"/>
    <lineage>
        <taxon>Bacteria</taxon>
        <taxon>Bacillati</taxon>
        <taxon>Actinomycetota</taxon>
        <taxon>Actinomycetes</taxon>
        <taxon>Motilibacterales</taxon>
        <taxon>Motilibacteraceae</taxon>
        <taxon>Motilibacter</taxon>
    </lineage>
</organism>
<dbReference type="Proteomes" id="UP000800981">
    <property type="component" value="Unassembled WGS sequence"/>
</dbReference>
<comment type="caution">
    <text evidence="1">The sequence shown here is derived from an EMBL/GenBank/DDBJ whole genome shotgun (WGS) entry which is preliminary data.</text>
</comment>